<keyword evidence="3" id="KW-1133">Transmembrane helix</keyword>
<feature type="compositionally biased region" description="Low complexity" evidence="2">
    <location>
        <begin position="674"/>
        <end position="685"/>
    </location>
</feature>
<evidence type="ECO:0000313" key="5">
    <source>
        <dbReference type="Proteomes" id="UP000308530"/>
    </source>
</evidence>
<keyword evidence="3" id="KW-0812">Transmembrane</keyword>
<dbReference type="Proteomes" id="UP000308530">
    <property type="component" value="Chromosome"/>
</dbReference>
<keyword evidence="3" id="KW-0472">Membrane</keyword>
<keyword evidence="1" id="KW-0175">Coiled coil</keyword>
<protein>
    <submittedName>
        <fullName evidence="4">TIGR02302 family protein</fullName>
    </submittedName>
</protein>
<evidence type="ECO:0000313" key="4">
    <source>
        <dbReference type="EMBL" id="QLF68579.1"/>
    </source>
</evidence>
<dbReference type="Pfam" id="PF13779">
    <property type="entry name" value="DUF4175"/>
    <property type="match status" value="1"/>
</dbReference>
<feature type="transmembrane region" description="Helical" evidence="3">
    <location>
        <begin position="69"/>
        <end position="90"/>
    </location>
</feature>
<evidence type="ECO:0000256" key="2">
    <source>
        <dbReference type="SAM" id="MobiDB-lite"/>
    </source>
</evidence>
<dbReference type="InterPro" id="IPR012683">
    <property type="entry name" value="CHP02302_TM"/>
</dbReference>
<feature type="compositionally biased region" description="Gly residues" evidence="2">
    <location>
        <begin position="743"/>
        <end position="753"/>
    </location>
</feature>
<feature type="compositionally biased region" description="Gly residues" evidence="2">
    <location>
        <begin position="781"/>
        <end position="795"/>
    </location>
</feature>
<name>A0ABX6QJ41_9HYPH</name>
<reference evidence="4 5" key="1">
    <citation type="submission" date="2020-06" db="EMBL/GenBank/DDBJ databases">
        <title>Genome sequence of Rhizobium sp strain ADMK78.</title>
        <authorList>
            <person name="Rahi P."/>
        </authorList>
    </citation>
    <scope>NUCLEOTIDE SEQUENCE [LARGE SCALE GENOMIC DNA]</scope>
    <source>
        <strain evidence="4 5">ADMK78</strain>
    </source>
</reference>
<feature type="coiled-coil region" evidence="1">
    <location>
        <begin position="513"/>
        <end position="560"/>
    </location>
</feature>
<dbReference type="EMBL" id="CP058350">
    <property type="protein sequence ID" value="QLF68579.1"/>
    <property type="molecule type" value="Genomic_DNA"/>
</dbReference>
<organism evidence="4 5">
    <name type="scientific">Peteryoungia desertarenae</name>
    <dbReference type="NCBI Taxonomy" id="1813451"/>
    <lineage>
        <taxon>Bacteria</taxon>
        <taxon>Pseudomonadati</taxon>
        <taxon>Pseudomonadota</taxon>
        <taxon>Alphaproteobacteria</taxon>
        <taxon>Hyphomicrobiales</taxon>
        <taxon>Rhizobiaceae</taxon>
        <taxon>Peteryoungia</taxon>
    </lineage>
</organism>
<feature type="region of interest" description="Disordered" evidence="2">
    <location>
        <begin position="722"/>
        <end position="756"/>
    </location>
</feature>
<keyword evidence="5" id="KW-1185">Reference proteome</keyword>
<dbReference type="RefSeq" id="WP_138287330.1">
    <property type="nucleotide sequence ID" value="NZ_CP058350.1"/>
</dbReference>
<sequence>MTDPRPASRTSSALSAGSSLARRVGINRLLARMVLMVERIIPPLLPIFGTAAIFVSLGWLGVYRMLPDIVRLLLVFALVFAFVASFLPLLRLRLPTTREADRLLEERNGLQHQPVAVQDDEPAFDSPFSRALWREHQRRMAERIAALDAGLPRPDIARFDRYALRAIPALLFVTAFAYSGSNGAGSIADAFRQHQDATTAPAMRIDAWITPPAYTSQPPIFLSGLGTQSAEGVTVPQGSQMTVRLSGGNAEEKVTFREAGDGEVIDIAAKEGDAPTNAINPDAPPLAARTHELALAESGDLLVGERQWSITVIPDKAPEIAFDGTPRRALNGALEIAFRAQDDYGVQRAHAEIVPIGQKAGATPLYPPPDYKLDLPRQNARDTRGVTSRAITEHPLAGSRVSITLVATDGAGQTGRSAPIEMVLPERNFSVKLAGAVAEQRQIFSLDTREMPLAIALNEAITLRADETIPNLTHFLLIESARSRMQQVRNEEEMKDTADYLWEIALGIEDGNLSLAERRLRDAQQALADALENGATDEEIQRLMDELRAAMQEFMQALAERMPPPGQQQNAQNMVRPQDLNNLLDQLENLARSGNRDAARELLSELQRMMNNMQAGRPQQGGQQENSAAREQIDRLGEIMQQQQRLMEETFRLDQALRDRLQRGDPQQGEKGEQGQQQQGQQGQQNTDQMTAEQLREALRNLREQQEALGEQLGQLQQGLRDLGMEPGEGFGEAQREMQGAGEALGQGQGGEAVDGQGRAMEALRQGAREMMNQMMQAQQGEGGQGPQMGQGQGNQDGRDPLGRPRATTGPDFGERVRVPDEIDVQRAREILESIREKLGENSSPELERRYLERLLDIQ</sequence>
<feature type="transmembrane region" description="Helical" evidence="3">
    <location>
        <begin position="162"/>
        <end position="180"/>
    </location>
</feature>
<evidence type="ECO:0000256" key="3">
    <source>
        <dbReference type="SAM" id="Phobius"/>
    </source>
</evidence>
<evidence type="ECO:0000256" key="1">
    <source>
        <dbReference type="SAM" id="Coils"/>
    </source>
</evidence>
<feature type="compositionally biased region" description="Basic and acidic residues" evidence="2">
    <location>
        <begin position="663"/>
        <end position="673"/>
    </location>
</feature>
<feature type="transmembrane region" description="Helical" evidence="3">
    <location>
        <begin position="40"/>
        <end position="63"/>
    </location>
</feature>
<gene>
    <name evidence="4" type="ORF">FE840_002890</name>
</gene>
<feature type="region of interest" description="Disordered" evidence="2">
    <location>
        <begin position="663"/>
        <end position="690"/>
    </location>
</feature>
<feature type="coiled-coil region" evidence="1">
    <location>
        <begin position="596"/>
        <end position="646"/>
    </location>
</feature>
<dbReference type="NCBIfam" id="TIGR02302">
    <property type="entry name" value="aProt_lowcomp"/>
    <property type="match status" value="1"/>
</dbReference>
<feature type="region of interest" description="Disordered" evidence="2">
    <location>
        <begin position="777"/>
        <end position="821"/>
    </location>
</feature>
<proteinExistence type="predicted"/>
<accession>A0ABX6QJ41</accession>